<comment type="similarity">
    <text evidence="1 7">Belongs to the universal ribosomal protein uL4 family.</text>
</comment>
<organism evidence="8 9">
    <name type="scientific">Thermococcus thioreducens</name>
    <dbReference type="NCBI Taxonomy" id="277988"/>
    <lineage>
        <taxon>Archaea</taxon>
        <taxon>Methanobacteriati</taxon>
        <taxon>Methanobacteriota</taxon>
        <taxon>Thermococci</taxon>
        <taxon>Thermococcales</taxon>
        <taxon>Thermococcaceae</taxon>
        <taxon>Thermococcus</taxon>
    </lineage>
</organism>
<comment type="function">
    <text evidence="7">One of the primary rRNA binding proteins, this protein initially binds near the 5'-end of the 23S rRNA. It is important during the early stages of 50S assembly. It makes multiple contacts with different domains of the 23S rRNA in the assembled 50S subunit and ribosome.</text>
</comment>
<accession>A0A0Q2UNA1</accession>
<dbReference type="PANTHER" id="PTHR19431">
    <property type="entry name" value="60S RIBOSOMAL PROTEIN L4"/>
    <property type="match status" value="1"/>
</dbReference>
<keyword evidence="4 7" id="KW-0694">RNA-binding</keyword>
<dbReference type="InterPro" id="IPR013000">
    <property type="entry name" value="Ribosomal_uL4_euk/arc_CS"/>
</dbReference>
<dbReference type="InterPro" id="IPR023574">
    <property type="entry name" value="Ribosomal_uL4_dom_sf"/>
</dbReference>
<evidence type="ECO:0000313" key="8">
    <source>
        <dbReference type="EMBL" id="KQH82160.1"/>
    </source>
</evidence>
<dbReference type="InterPro" id="IPR002136">
    <property type="entry name" value="Ribosomal_uL4"/>
</dbReference>
<protein>
    <recommendedName>
        <fullName evidence="7">Large ribosomal subunit protein uL4</fullName>
    </recommendedName>
</protein>
<sequence>MKVKVFNLEGEPVEEIELPKVFATPFRPDLIRRAVIASWTHRIQPQGRDPMAGKRRVTENIGKGHGMARVERIKTSPRFAAFVPFARGGRRTHPPKVEKIIWEDINKKERRLAIMSAIAATANYDLVRARGHIVDNVPQVPLVVVDDLEKVFKTAQTREIFKKLGVWDDIERAKKNTKIRAGKGKMRGRRYKKAKGPLIVVAKNEGIVQGARNHPGVDVVTVENLSAELLAPGTHPGRLTVWTKGAIESLGRFTGDERWIRTRSS</sequence>
<evidence type="ECO:0000256" key="7">
    <source>
        <dbReference type="HAMAP-Rule" id="MF_01328"/>
    </source>
</evidence>
<proteinExistence type="inferred from homology"/>
<dbReference type="Gene3D" id="3.40.1370.10">
    <property type="match status" value="1"/>
</dbReference>
<dbReference type="InterPro" id="IPR019970">
    <property type="entry name" value="Ribosomall_uL4-arc"/>
</dbReference>
<dbReference type="GO" id="GO:0005840">
    <property type="term" value="C:ribosome"/>
    <property type="evidence" value="ECO:0007669"/>
    <property type="project" value="UniProtKB-KW"/>
</dbReference>
<dbReference type="STRING" id="277988.SAMN05216170_1783"/>
<comment type="subunit">
    <text evidence="2 7">Part of the 50S ribosomal subunit.</text>
</comment>
<reference evidence="8 9" key="1">
    <citation type="submission" date="2015-08" db="EMBL/GenBank/DDBJ databases">
        <title>Thermococcus thioreducens DSM 14981 genome sequencing.</title>
        <authorList>
            <person name="Hong S.-J."/>
            <person name="Kim M.-C."/>
            <person name="Shin J.-H."/>
        </authorList>
    </citation>
    <scope>NUCLEOTIDE SEQUENCE [LARGE SCALE GENOMIC DNA]</scope>
    <source>
        <strain evidence="8 9">DSM 14981</strain>
    </source>
</reference>
<evidence type="ECO:0000313" key="9">
    <source>
        <dbReference type="Proteomes" id="UP000051862"/>
    </source>
</evidence>
<dbReference type="Proteomes" id="UP000051862">
    <property type="component" value="Unassembled WGS sequence"/>
</dbReference>
<evidence type="ECO:0000256" key="5">
    <source>
        <dbReference type="ARBA" id="ARBA00022980"/>
    </source>
</evidence>
<evidence type="ECO:0000256" key="2">
    <source>
        <dbReference type="ARBA" id="ARBA00011838"/>
    </source>
</evidence>
<dbReference type="HAMAP" id="MF_01328_A">
    <property type="entry name" value="Ribosomal_uL4_A"/>
    <property type="match status" value="1"/>
</dbReference>
<gene>
    <name evidence="8" type="primary">rpl4lp</name>
    <name evidence="7" type="synonym">rpl4</name>
    <name evidence="8" type="ORF">AMR53_07420</name>
</gene>
<dbReference type="GO" id="GO:0006412">
    <property type="term" value="P:translation"/>
    <property type="evidence" value="ECO:0007669"/>
    <property type="project" value="UniProtKB-UniRule"/>
</dbReference>
<keyword evidence="5 7" id="KW-0689">Ribosomal protein</keyword>
<keyword evidence="3 7" id="KW-0699">rRNA-binding</keyword>
<dbReference type="PROSITE" id="PS00939">
    <property type="entry name" value="RIBOSOMAL_L1E"/>
    <property type="match status" value="1"/>
</dbReference>
<dbReference type="AlphaFoldDB" id="A0A0Q2UNA1"/>
<dbReference type="EMBL" id="LIXN01000011">
    <property type="protein sequence ID" value="KQH82160.1"/>
    <property type="molecule type" value="Genomic_DNA"/>
</dbReference>
<dbReference type="GO" id="GO:0019843">
    <property type="term" value="F:rRNA binding"/>
    <property type="evidence" value="ECO:0007669"/>
    <property type="project" value="UniProtKB-UniRule"/>
</dbReference>
<dbReference type="Pfam" id="PF00573">
    <property type="entry name" value="Ribosomal_L4"/>
    <property type="match status" value="1"/>
</dbReference>
<evidence type="ECO:0000256" key="6">
    <source>
        <dbReference type="ARBA" id="ARBA00023274"/>
    </source>
</evidence>
<dbReference type="GO" id="GO:1990904">
    <property type="term" value="C:ribonucleoprotein complex"/>
    <property type="evidence" value="ECO:0007669"/>
    <property type="project" value="UniProtKB-KW"/>
</dbReference>
<comment type="caution">
    <text evidence="8">The sequence shown here is derived from an EMBL/GenBank/DDBJ whole genome shotgun (WGS) entry which is preliminary data.</text>
</comment>
<evidence type="ECO:0000256" key="3">
    <source>
        <dbReference type="ARBA" id="ARBA00022730"/>
    </source>
</evidence>
<dbReference type="PATRIC" id="fig|277988.4.peg.1565"/>
<keyword evidence="6 7" id="KW-0687">Ribonucleoprotein</keyword>
<dbReference type="GO" id="GO:0003735">
    <property type="term" value="F:structural constituent of ribosome"/>
    <property type="evidence" value="ECO:0007669"/>
    <property type="project" value="InterPro"/>
</dbReference>
<comment type="function">
    <text evidence="7">Forms part of the polypeptide exit tunnel.</text>
</comment>
<dbReference type="SUPFAM" id="SSF52166">
    <property type="entry name" value="Ribosomal protein L4"/>
    <property type="match status" value="1"/>
</dbReference>
<dbReference type="FunFam" id="3.40.1370.10:FF:000011">
    <property type="entry name" value="50S ribosomal protein L4"/>
    <property type="match status" value="1"/>
</dbReference>
<evidence type="ECO:0000256" key="4">
    <source>
        <dbReference type="ARBA" id="ARBA00022884"/>
    </source>
</evidence>
<evidence type="ECO:0000256" key="1">
    <source>
        <dbReference type="ARBA" id="ARBA00010528"/>
    </source>
</evidence>
<dbReference type="InterPro" id="IPR045240">
    <property type="entry name" value="Ribosomal_uL4_euk/arch"/>
</dbReference>
<dbReference type="NCBIfam" id="TIGR03672">
    <property type="entry name" value="rpl4p_arch"/>
    <property type="match status" value="1"/>
</dbReference>
<name>A0A0Q2UNA1_9EURY</name>